<gene>
    <name evidence="2" type="ORF">AB1Y20_018926</name>
</gene>
<proteinExistence type="predicted"/>
<organism evidence="2 3">
    <name type="scientific">Prymnesium parvum</name>
    <name type="common">Toxic golden alga</name>
    <dbReference type="NCBI Taxonomy" id="97485"/>
    <lineage>
        <taxon>Eukaryota</taxon>
        <taxon>Haptista</taxon>
        <taxon>Haptophyta</taxon>
        <taxon>Prymnesiophyceae</taxon>
        <taxon>Prymnesiales</taxon>
        <taxon>Prymnesiaceae</taxon>
        <taxon>Prymnesium</taxon>
    </lineage>
</organism>
<accession>A0AB34JTP6</accession>
<evidence type="ECO:0000313" key="3">
    <source>
        <dbReference type="Proteomes" id="UP001515480"/>
    </source>
</evidence>
<dbReference type="AlphaFoldDB" id="A0AB34JTP6"/>
<dbReference type="EMBL" id="JBGBPQ010000005">
    <property type="protein sequence ID" value="KAL1524011.1"/>
    <property type="molecule type" value="Genomic_DNA"/>
</dbReference>
<feature type="compositionally biased region" description="Basic and acidic residues" evidence="1">
    <location>
        <begin position="881"/>
        <end position="901"/>
    </location>
</feature>
<sequence length="901" mass="93007">MECVGGGKSHAHAHLRLLPPISVPLSQASNVIEIAEYLKEHAPWLIPMVNQVGGNSGPETLYRSKLFISAPEEYPISGCLGGECQPGVPITPETLRDGRAINASAGAAAQQAAYQSNAFADMRFGLEHWPLFQVGAGNGPLNWTNGTSRPVPPDAGGTNVRSDSLVRWMVYAAIAYGARGLNYYCWGGGVYYAQTCSCPGAAPPSGRQGCGCNTSKAGRPTPIYATVREVNADASAWGDLLLGGDYRFAAAYHSPRSWGADAALVGPAGNSTPSERTLVTSMSDDLLATVFLPDPPSPASPSSAAAASLSSAYLFVVSKRVSPYLAPLAPRNVTLSLHPSVAAAAVVPPGEQGRTGFSLGGAPPAAARHPPRRRRHYAAVHATPRGLAVTVELVGGGGALVRLDGKPAALQDAAYGAAALFFDPAAISLAPDRSGGSELKAPDWAYGSFAFGGQGQTGYMPLDDLELESGLPFEAGEQSAFFIGGGLDGRLAGPHEARAWAWAGFNLLSLPAPSREDSAAYGEGSAAFGELLDWGYSYGYFGLLAAAEGRVLSGAHVRALVDNFRCHGRMGGLILASNATDGAATAAAAATLRSTARGAWLLPFATASSAAAAVALGGAGVPLAMPAVRPTPGGAAAQAAAIAAEYGAMYLQLRAAATSSFDAAANRTLWRAGGKMVFVAALDACGFDSDSLLRWQAFAALAFGARGVYWRGARACAGVGTAKFALLRSINARIKAWGDVFVSSADPAPGPHGYNISRITTGAGWPMPEGAGVTRPSEASLVEAMDANVLVAELGAQGRDATPLIYVVNREVSLERGGAPVREVRVWLRGVAGSQPLEGDCRAGQCQCGMGVVGRELRLKLPGGSGQLVALSMLNRSLLDPPEREGSASDRRREKSAALEK</sequence>
<evidence type="ECO:0008006" key="4">
    <source>
        <dbReference type="Google" id="ProtNLM"/>
    </source>
</evidence>
<reference evidence="2 3" key="1">
    <citation type="journal article" date="2024" name="Science">
        <title>Giant polyketide synthase enzymes in the biosynthesis of giant marine polyether toxins.</title>
        <authorList>
            <person name="Fallon T.R."/>
            <person name="Shende V.V."/>
            <person name="Wierzbicki I.H."/>
            <person name="Pendleton A.L."/>
            <person name="Watervoot N.F."/>
            <person name="Auber R.P."/>
            <person name="Gonzalez D.J."/>
            <person name="Wisecaver J.H."/>
            <person name="Moore B.S."/>
        </authorList>
    </citation>
    <scope>NUCLEOTIDE SEQUENCE [LARGE SCALE GENOMIC DNA]</scope>
    <source>
        <strain evidence="2 3">12B1</strain>
    </source>
</reference>
<keyword evidence="3" id="KW-1185">Reference proteome</keyword>
<dbReference type="Proteomes" id="UP001515480">
    <property type="component" value="Unassembled WGS sequence"/>
</dbReference>
<protein>
    <recommendedName>
        <fullName evidence="4">Beta-galactosidase</fullName>
    </recommendedName>
</protein>
<feature type="region of interest" description="Disordered" evidence="1">
    <location>
        <begin position="879"/>
        <end position="901"/>
    </location>
</feature>
<evidence type="ECO:0000256" key="1">
    <source>
        <dbReference type="SAM" id="MobiDB-lite"/>
    </source>
</evidence>
<name>A0AB34JTP6_PRYPA</name>
<evidence type="ECO:0000313" key="2">
    <source>
        <dbReference type="EMBL" id="KAL1524011.1"/>
    </source>
</evidence>
<comment type="caution">
    <text evidence="2">The sequence shown here is derived from an EMBL/GenBank/DDBJ whole genome shotgun (WGS) entry which is preliminary data.</text>
</comment>